<dbReference type="GO" id="GO:0005886">
    <property type="term" value="C:plasma membrane"/>
    <property type="evidence" value="ECO:0007669"/>
    <property type="project" value="UniProtKB-SubCell"/>
</dbReference>
<dbReference type="Pfam" id="PF04290">
    <property type="entry name" value="DctQ"/>
    <property type="match status" value="1"/>
</dbReference>
<reference evidence="11 12" key="1">
    <citation type="submission" date="2016-10" db="EMBL/GenBank/DDBJ databases">
        <authorList>
            <person name="de Groot N.N."/>
        </authorList>
    </citation>
    <scope>NUCLEOTIDE SEQUENCE [LARGE SCALE GENOMIC DNA]</scope>
    <source>
        <strain evidence="11 12">CGMCC 1.8925</strain>
    </source>
</reference>
<evidence type="ECO:0000256" key="5">
    <source>
        <dbReference type="ARBA" id="ARBA00022692"/>
    </source>
</evidence>
<feature type="transmembrane region" description="Helical" evidence="9">
    <location>
        <begin position="130"/>
        <end position="151"/>
    </location>
</feature>
<evidence type="ECO:0000313" key="11">
    <source>
        <dbReference type="EMBL" id="SCY65373.1"/>
    </source>
</evidence>
<keyword evidence="5 9" id="KW-0812">Transmembrane</keyword>
<evidence type="ECO:0000256" key="6">
    <source>
        <dbReference type="ARBA" id="ARBA00022989"/>
    </source>
</evidence>
<keyword evidence="12" id="KW-1185">Reference proteome</keyword>
<feature type="transmembrane region" description="Helical" evidence="9">
    <location>
        <begin position="54"/>
        <end position="71"/>
    </location>
</feature>
<keyword evidence="2 9" id="KW-0813">Transport</keyword>
<dbReference type="InterPro" id="IPR055348">
    <property type="entry name" value="DctQ"/>
</dbReference>
<keyword evidence="4 9" id="KW-0997">Cell inner membrane</keyword>
<evidence type="ECO:0000256" key="1">
    <source>
        <dbReference type="ARBA" id="ARBA00004429"/>
    </source>
</evidence>
<dbReference type="EMBL" id="FMVT01000007">
    <property type="protein sequence ID" value="SCY65373.1"/>
    <property type="molecule type" value="Genomic_DNA"/>
</dbReference>
<evidence type="ECO:0000256" key="2">
    <source>
        <dbReference type="ARBA" id="ARBA00022448"/>
    </source>
</evidence>
<evidence type="ECO:0000256" key="4">
    <source>
        <dbReference type="ARBA" id="ARBA00022519"/>
    </source>
</evidence>
<name>A0A1G5HNP1_9RHOB</name>
<feature type="transmembrane region" description="Helical" evidence="9">
    <location>
        <begin position="91"/>
        <end position="110"/>
    </location>
</feature>
<sequence>MTAPVRAVLRLWSCVEAVAEAAIVLLTVAMVAAAAAQIVARYAFAAPLAWSEELSRYLFVWLAFLAAWLAWRRREHISLDMLPGRVRPATVRLAELLVLAFAVVAMTKGMRLMGLSARQPSAALGLPMVWVYAGFYAGMGMVAGDILTGWLRAFDRRGSGTAPQSGPGAAT</sequence>
<comment type="function">
    <text evidence="9">Part of the tripartite ATP-independent periplasmic (TRAP) transport system.</text>
</comment>
<comment type="subcellular location">
    <subcellularLocation>
        <location evidence="1 9">Cell inner membrane</location>
        <topology evidence="1 9">Multi-pass membrane protein</topology>
    </subcellularLocation>
</comment>
<proteinExistence type="inferred from homology"/>
<evidence type="ECO:0000256" key="7">
    <source>
        <dbReference type="ARBA" id="ARBA00023136"/>
    </source>
</evidence>
<organism evidence="11 12">
    <name type="scientific">Paracoccus tibetensis</name>
    <dbReference type="NCBI Taxonomy" id="336292"/>
    <lineage>
        <taxon>Bacteria</taxon>
        <taxon>Pseudomonadati</taxon>
        <taxon>Pseudomonadota</taxon>
        <taxon>Alphaproteobacteria</taxon>
        <taxon>Rhodobacterales</taxon>
        <taxon>Paracoccaceae</taxon>
        <taxon>Paracoccus</taxon>
    </lineage>
</organism>
<dbReference type="PANTHER" id="PTHR35011:SF2">
    <property type="entry name" value="2,3-DIKETO-L-GULONATE TRAP TRANSPORTER SMALL PERMEASE PROTEIN YIAM"/>
    <property type="match status" value="1"/>
</dbReference>
<evidence type="ECO:0000256" key="3">
    <source>
        <dbReference type="ARBA" id="ARBA00022475"/>
    </source>
</evidence>
<dbReference type="InterPro" id="IPR007387">
    <property type="entry name" value="TRAP_DctQ"/>
</dbReference>
<keyword evidence="6 9" id="KW-1133">Transmembrane helix</keyword>
<evidence type="ECO:0000313" key="12">
    <source>
        <dbReference type="Proteomes" id="UP000199502"/>
    </source>
</evidence>
<keyword evidence="7 9" id="KW-0472">Membrane</keyword>
<evidence type="ECO:0000259" key="10">
    <source>
        <dbReference type="Pfam" id="PF04290"/>
    </source>
</evidence>
<dbReference type="GO" id="GO:0015740">
    <property type="term" value="P:C4-dicarboxylate transport"/>
    <property type="evidence" value="ECO:0007669"/>
    <property type="project" value="TreeGrafter"/>
</dbReference>
<comment type="similarity">
    <text evidence="8 9">Belongs to the TRAP transporter small permease family.</text>
</comment>
<dbReference type="GO" id="GO:0022857">
    <property type="term" value="F:transmembrane transporter activity"/>
    <property type="evidence" value="ECO:0007669"/>
    <property type="project" value="UniProtKB-UniRule"/>
</dbReference>
<comment type="subunit">
    <text evidence="9">The complex comprises the extracytoplasmic solute receptor protein and the two transmembrane proteins.</text>
</comment>
<dbReference type="OrthoDB" id="7843639at2"/>
<evidence type="ECO:0000256" key="8">
    <source>
        <dbReference type="ARBA" id="ARBA00038436"/>
    </source>
</evidence>
<gene>
    <name evidence="11" type="ORF">SAMN05660710_02211</name>
</gene>
<evidence type="ECO:0000256" key="9">
    <source>
        <dbReference type="RuleBase" id="RU369079"/>
    </source>
</evidence>
<accession>A0A1G5HNP1</accession>
<protein>
    <recommendedName>
        <fullName evidence="9">TRAP transporter small permease protein</fullName>
    </recommendedName>
</protein>
<feature type="transmembrane region" description="Helical" evidence="9">
    <location>
        <begin position="21"/>
        <end position="42"/>
    </location>
</feature>
<dbReference type="STRING" id="336292.SAMN05660710_02211"/>
<feature type="domain" description="Tripartite ATP-independent periplasmic transporters DctQ component" evidence="10">
    <location>
        <begin position="30"/>
        <end position="147"/>
    </location>
</feature>
<dbReference type="PANTHER" id="PTHR35011">
    <property type="entry name" value="2,3-DIKETO-L-GULONATE TRAP TRANSPORTER SMALL PERMEASE PROTEIN YIAM"/>
    <property type="match status" value="1"/>
</dbReference>
<keyword evidence="3" id="KW-1003">Cell membrane</keyword>
<dbReference type="Proteomes" id="UP000199502">
    <property type="component" value="Unassembled WGS sequence"/>
</dbReference>
<dbReference type="AlphaFoldDB" id="A0A1G5HNP1"/>